<feature type="domain" description="Phage capsid-like C-terminal" evidence="3">
    <location>
        <begin position="136"/>
        <end position="412"/>
    </location>
</feature>
<evidence type="ECO:0000313" key="5">
    <source>
        <dbReference type="Proteomes" id="UP000028058"/>
    </source>
</evidence>
<evidence type="ECO:0000256" key="1">
    <source>
        <dbReference type="ARBA" id="ARBA00004328"/>
    </source>
</evidence>
<reference evidence="4 5" key="1">
    <citation type="journal article" date="2014" name="Genome Announc.">
        <title>Draft Genome Sequence of Streptomyces fradiae ATCC 19609, a Strain Highly Sensitive to Antibiotics.</title>
        <authorList>
            <person name="Bekker O.B."/>
            <person name="Klimina K.M."/>
            <person name="Vatlin A.A."/>
            <person name="Zakharevich N.V."/>
            <person name="Kasianov A.S."/>
            <person name="Danilenko V.N."/>
        </authorList>
    </citation>
    <scope>NUCLEOTIDE SEQUENCE [LARGE SCALE GENOMIC DNA]</scope>
    <source>
        <strain evidence="4 5">ATCC 19609</strain>
    </source>
</reference>
<dbReference type="SUPFAM" id="SSF56563">
    <property type="entry name" value="Major capsid protein gp5"/>
    <property type="match status" value="1"/>
</dbReference>
<name>A0A3R7IKE9_9ACTN</name>
<protein>
    <submittedName>
        <fullName evidence="4">Phage major capsid protein</fullName>
    </submittedName>
</protein>
<accession>A0A3R7IKE9</accession>
<dbReference type="AlphaFoldDB" id="A0A3R7IKE9"/>
<evidence type="ECO:0000313" key="4">
    <source>
        <dbReference type="EMBL" id="RKM90860.1"/>
    </source>
</evidence>
<evidence type="ECO:0000259" key="3">
    <source>
        <dbReference type="Pfam" id="PF05065"/>
    </source>
</evidence>
<dbReference type="Pfam" id="PF05065">
    <property type="entry name" value="Phage_capsid"/>
    <property type="match status" value="1"/>
</dbReference>
<organism evidence="4 5">
    <name type="scientific">Streptomyces xinghaiensis</name>
    <dbReference type="NCBI Taxonomy" id="1038928"/>
    <lineage>
        <taxon>Bacteria</taxon>
        <taxon>Bacillati</taxon>
        <taxon>Actinomycetota</taxon>
        <taxon>Actinomycetes</taxon>
        <taxon>Kitasatosporales</taxon>
        <taxon>Streptomycetaceae</taxon>
        <taxon>Streptomyces</taxon>
    </lineage>
</organism>
<dbReference type="InterPro" id="IPR024455">
    <property type="entry name" value="Phage_capsid"/>
</dbReference>
<proteinExistence type="predicted"/>
<dbReference type="RefSeq" id="WP_078649800.1">
    <property type="nucleotide sequence ID" value="NZ_CP134822.1"/>
</dbReference>
<dbReference type="InterPro" id="IPR054612">
    <property type="entry name" value="Phage_capsid-like_C"/>
</dbReference>
<keyword evidence="5" id="KW-1185">Reference proteome</keyword>
<dbReference type="Gene3D" id="3.30.2400.10">
    <property type="entry name" value="Major capsid protein gp5"/>
    <property type="match status" value="1"/>
</dbReference>
<comment type="subcellular location">
    <subcellularLocation>
        <location evidence="1">Virion</location>
    </subcellularLocation>
</comment>
<sequence>MPSEIVKRVQENRQRTWSQAKELADRAAAEKRSFTGEEERQWESLMSDLELYDERITQLQNDEKRIREADAILSGYRGGRPYQRDNALADDFRSMILERNPRPIDIHWENARSAYQPGLERRSLVTTSPANMSPVSFYGKLIEHMVENSAVLKAGATLITTSSGETLRVPRTTALSTASIVSEGGTISASDPTLSSVELGAYKYGFLVQVSTELVQDSGVDLESYLAREAGQAIGLGLGNHLINGTGSGQPTGVLTDATAGVTGPTGTATSFGSQGTAGEGTDLLYDLFGSLAEPYVMQPAAGWLMRNATLTAIRKLKGTTGETAGTDFVTDGPAGASGAMIGKPVFIDPYVPAMAADAKSVLFGDWSRYVVRMVNGIRFERSDDYAFNTDLVTFRALLRADAALVDTTGAIKYFAHSAT</sequence>
<comment type="caution">
    <text evidence="4">The sequence shown here is derived from an EMBL/GenBank/DDBJ whole genome shotgun (WGS) entry which is preliminary data.</text>
</comment>
<feature type="compositionally biased region" description="Basic and acidic residues" evidence="2">
    <location>
        <begin position="1"/>
        <end position="14"/>
    </location>
</feature>
<dbReference type="OrthoDB" id="9806592at2"/>
<evidence type="ECO:0000256" key="2">
    <source>
        <dbReference type="SAM" id="MobiDB-lite"/>
    </source>
</evidence>
<feature type="region of interest" description="Disordered" evidence="2">
    <location>
        <begin position="1"/>
        <end position="22"/>
    </location>
</feature>
<dbReference type="NCBIfam" id="TIGR01554">
    <property type="entry name" value="major_cap_HK97"/>
    <property type="match status" value="1"/>
</dbReference>
<dbReference type="Gene3D" id="3.30.2320.10">
    <property type="entry name" value="hypothetical protein PF0899 domain"/>
    <property type="match status" value="1"/>
</dbReference>
<dbReference type="Proteomes" id="UP000028058">
    <property type="component" value="Unassembled WGS sequence"/>
</dbReference>
<dbReference type="EMBL" id="JNAD02000021">
    <property type="protein sequence ID" value="RKM90860.1"/>
    <property type="molecule type" value="Genomic_DNA"/>
</dbReference>
<gene>
    <name evidence="4" type="ORF">SFRA_030840</name>
</gene>